<evidence type="ECO:0000256" key="3">
    <source>
        <dbReference type="ARBA" id="ARBA00022806"/>
    </source>
</evidence>
<evidence type="ECO:0000313" key="7">
    <source>
        <dbReference type="Proteomes" id="UP000266673"/>
    </source>
</evidence>
<reference evidence="6 7" key="1">
    <citation type="submission" date="2018-06" db="EMBL/GenBank/DDBJ databases">
        <title>Comparative genomics reveals the genomic features of Rhizophagus irregularis, R. cerebriforme, R. diaphanum and Gigaspora rosea, and their symbiotic lifestyle signature.</title>
        <authorList>
            <person name="Morin E."/>
            <person name="San Clemente H."/>
            <person name="Chen E.C.H."/>
            <person name="De La Providencia I."/>
            <person name="Hainaut M."/>
            <person name="Kuo A."/>
            <person name="Kohler A."/>
            <person name="Murat C."/>
            <person name="Tang N."/>
            <person name="Roy S."/>
            <person name="Loubradou J."/>
            <person name="Henrissat B."/>
            <person name="Grigoriev I.V."/>
            <person name="Corradi N."/>
            <person name="Roux C."/>
            <person name="Martin F.M."/>
        </authorList>
    </citation>
    <scope>NUCLEOTIDE SEQUENCE [LARGE SCALE GENOMIC DNA]</scope>
    <source>
        <strain evidence="6 7">DAOM 194757</strain>
    </source>
</reference>
<dbReference type="Gene3D" id="1.10.3380.30">
    <property type="match status" value="1"/>
</dbReference>
<dbReference type="STRING" id="44941.A0A397U6V6"/>
<dbReference type="InterPro" id="IPR050699">
    <property type="entry name" value="RNA-DNA_Helicase"/>
</dbReference>
<accession>A0A397U6V6</accession>
<dbReference type="Proteomes" id="UP000266673">
    <property type="component" value="Unassembled WGS sequence"/>
</dbReference>
<dbReference type="GO" id="GO:0005524">
    <property type="term" value="F:ATP binding"/>
    <property type="evidence" value="ECO:0007669"/>
    <property type="project" value="UniProtKB-KW"/>
</dbReference>
<evidence type="ECO:0000256" key="4">
    <source>
        <dbReference type="ARBA" id="ARBA00022840"/>
    </source>
</evidence>
<feature type="domain" description="ATP-dependent RNA helicase Ski2/MTR4 C-terminal" evidence="5">
    <location>
        <begin position="48"/>
        <end position="123"/>
    </location>
</feature>
<dbReference type="OrthoDB" id="64767at2759"/>
<keyword evidence="3" id="KW-0347">Helicase</keyword>
<proteinExistence type="predicted"/>
<keyword evidence="4" id="KW-0067">ATP-binding</keyword>
<evidence type="ECO:0000259" key="5">
    <source>
        <dbReference type="SMART" id="SM01142"/>
    </source>
</evidence>
<dbReference type="GO" id="GO:0070478">
    <property type="term" value="P:nuclear-transcribed mRNA catabolic process, 3'-5' exonucleolytic nonsense-mediated decay"/>
    <property type="evidence" value="ECO:0007669"/>
    <property type="project" value="TreeGrafter"/>
</dbReference>
<organism evidence="6 7">
    <name type="scientific">Gigaspora rosea</name>
    <dbReference type="NCBI Taxonomy" id="44941"/>
    <lineage>
        <taxon>Eukaryota</taxon>
        <taxon>Fungi</taxon>
        <taxon>Fungi incertae sedis</taxon>
        <taxon>Mucoromycota</taxon>
        <taxon>Glomeromycotina</taxon>
        <taxon>Glomeromycetes</taxon>
        <taxon>Diversisporales</taxon>
        <taxon>Gigasporaceae</taxon>
        <taxon>Gigaspora</taxon>
    </lineage>
</organism>
<dbReference type="AlphaFoldDB" id="A0A397U6V6"/>
<dbReference type="PANTHER" id="PTHR12131">
    <property type="entry name" value="ATP-DEPENDENT RNA AND DNA HELICASE"/>
    <property type="match status" value="1"/>
</dbReference>
<name>A0A397U6V6_9GLOM</name>
<dbReference type="GO" id="GO:0016787">
    <property type="term" value="F:hydrolase activity"/>
    <property type="evidence" value="ECO:0007669"/>
    <property type="project" value="UniProtKB-KW"/>
</dbReference>
<dbReference type="PANTHER" id="PTHR12131:SF1">
    <property type="entry name" value="ATP-DEPENDENT RNA HELICASE SUPV3L1, MITOCHONDRIAL-RELATED"/>
    <property type="match status" value="1"/>
</dbReference>
<keyword evidence="2" id="KW-0378">Hydrolase</keyword>
<keyword evidence="1" id="KW-0547">Nucleotide-binding</keyword>
<dbReference type="Pfam" id="PF08148">
    <property type="entry name" value="DSHCT"/>
    <property type="match status" value="1"/>
</dbReference>
<keyword evidence="7" id="KW-1185">Reference proteome</keyword>
<evidence type="ECO:0000256" key="2">
    <source>
        <dbReference type="ARBA" id="ARBA00022801"/>
    </source>
</evidence>
<dbReference type="GO" id="GO:0004386">
    <property type="term" value="F:helicase activity"/>
    <property type="evidence" value="ECO:0007669"/>
    <property type="project" value="UniProtKB-KW"/>
</dbReference>
<evidence type="ECO:0000313" key="6">
    <source>
        <dbReference type="EMBL" id="RIB05954.1"/>
    </source>
</evidence>
<dbReference type="GO" id="GO:0055087">
    <property type="term" value="C:Ski complex"/>
    <property type="evidence" value="ECO:0007669"/>
    <property type="project" value="TreeGrafter"/>
</dbReference>
<dbReference type="InterPro" id="IPR012961">
    <property type="entry name" value="Ski2/MTR4_C"/>
</dbReference>
<comment type="caution">
    <text evidence="6">The sequence shown here is derived from an EMBL/GenBank/DDBJ whole genome shotgun (WGS) entry which is preliminary data.</text>
</comment>
<evidence type="ECO:0000256" key="1">
    <source>
        <dbReference type="ARBA" id="ARBA00022741"/>
    </source>
</evidence>
<dbReference type="EMBL" id="QKWP01001891">
    <property type="protein sequence ID" value="RIB05954.1"/>
    <property type="molecule type" value="Genomic_DNA"/>
</dbReference>
<dbReference type="SMART" id="SM01142">
    <property type="entry name" value="DSHCT"/>
    <property type="match status" value="1"/>
</dbReference>
<gene>
    <name evidence="6" type="ORF">C2G38_2047181</name>
</gene>
<sequence length="127" mass="14713">MVRDQQEVSRIMQELLCYTIETQTDQNLALLPDYNRRVEVLEKLEYINQEVTVELKGRVACEINSANKLVLTELIFENAFADYDYSEIVALLSCFIFQERIVEEPKLISTVFFPFGCSDSGFVENRA</sequence>
<protein>
    <recommendedName>
        <fullName evidence="5">ATP-dependent RNA helicase Ski2/MTR4 C-terminal domain-containing protein</fullName>
    </recommendedName>
</protein>